<feature type="compositionally biased region" description="Basic residues" evidence="5">
    <location>
        <begin position="1007"/>
        <end position="1019"/>
    </location>
</feature>
<evidence type="ECO:0000256" key="6">
    <source>
        <dbReference type="SAM" id="Phobius"/>
    </source>
</evidence>
<sequence length="1782" mass="192057">MGKSTPDTYIQVDDDVMSDRVSDARIDALEISMQDACDSIGQDAEIGRALIRLVSTVVFCCIAAVALSRRPRTTLQWDQVLAVSNALATNGENIVTDDTPMQFDSIGSVDDVYAWLTDTLVPSVFITEDANRDLLPDYQRGRVATLNKVLGGVILDVTRKAAESCNTNDVVTELYPNCSDEDNTTLERTLLSINLNTTEAAEAIEKLKTSDKGVNYYTRKVVATIATYNGDFEAYSVTTLQLDFSESGYIKPTSATNSARGTPYQWKNAVGDAAYAFTYVIWLFVIFYWGTDRGAEHREALKLSKRSGSRCNRYRSFLRVLLRFCAIGGSIPAFAAIWAVIECKMNTNAFRSNLVTLADKSASDADMLKALLPVVDLLSSMTTWTYVLALVGAIVSIQLGLYTLLQLSFHPQLSIFTRTMSSALRQFAAFFVVWIIAFLIFVCVGSILFGSDVEEFSTRLLTTQACINMLFGTFDYDSIKDLQFAYIFYWCFMVVVSLVLLNLMLAIVLDAYTVVREESYKGEASLMLNGRIRDFCFDKLHGKKPARCSTASYKPSDDDAEAQLVFERVKANIRQLPMEFVILRNKVNSSLLLHVLQVKMELEYQTSRRRAKSSTKLTAQTLVEIFPAAKLTDEQIRATFKYLHEGVVINRSAINHAQKRQDEDRARLDQDEREASTISVRSGSNHEAFFVPENEGASGHETRQDARRLASLEQKLDRLLIEVLATQAACFKALIPHVFGTWSKTSKTRVSANHSHFWTEAISANHGARHGTPSTILHPARCRAPVPVRGARVCSPGPLRSRRPSIPQDKSPARPQPAPRAPNLPGTPRATPPKAVEKGRTAMSTPSAVPEPAAEPPVAAEGTQLSLKVRTLDQRTYPITVCAAASVPQLKELVAVETGVTLARQRLIYRGRVLKNDQALAAYALEDGHVLHLVVRAAQPPADAAAAAVGQAPATAASAPDPNAGRDAPSAGGGAPASNQYTATEMNTLNEIDALNARLDEFERSSLRSRLRSRQRRGVRSPPPPPRDNDEPDPTMGRPGGGSLPNRVLMGATISVPEGADVTMPFLSSMIANLVTQVSEGGVGVEAGQGTTTGMTAGGRQGTTTETTADGRRHVTFLGEALGDGSATEMEAATARALRHHHRNRDRSVSGSRLRHARRSSSSSAERQAAMRARTGLQLESARATLDDASLDFPAELTALPQGDTNAAMTELQQQVEMLLTLVQRFGPRLRLLPSALAQRDRMGVAHGATLAATLAGSTTASTGPAATSVQSNTASAGATGTSTESTAVSAETTAALSESTVAPAESATGSTPNASNTAAAAAAATDPTVSSRHVIRAIEVLQTIGESTDLLTRMARHAFVRQSVQLGEPLSRRISALNTGGTTSDRVQATLDAIQAGVRTGSTAGTTERDRVQATLHAMQGSTRTARSSTRSAANSRPRFRVARISAADLLGSRRSTGAGVTAPTGTATGSTLNFPVDLTDSTRGAAPPASGSVSPAPSTQSDAPNRRADADPNNVSGPVPPAGAHISISGMGLPLMSSVVFPFSLAAGLGGSHATTTWNLADFVSRLTSELPISTLYGVMAGDATHLHHILAHIGFALFSGVDVPRVTRPSIRTWAQDLVRELHRLLRLHALPADVLDQVSGSVERRSALGDELLRVVEPFIPDLVDFLVRATSASRAAAFGTSSATFLRTMAQEVVRQLRVYARGDSTESEDDSDERLKRLLRGMLVWLGMNEHMASFVVESMLCWTEGDNRRGRTRQREEATTEAGATDSPATKRRRE</sequence>
<dbReference type="EMBL" id="JAGDFM010000045">
    <property type="protein sequence ID" value="KAG7389358.1"/>
    <property type="molecule type" value="Genomic_DNA"/>
</dbReference>
<dbReference type="FunFam" id="3.10.20.90:FF:000154">
    <property type="entry name" value="Large proline-rich protein BAG6"/>
    <property type="match status" value="1"/>
</dbReference>
<dbReference type="PANTHER" id="PTHR10877">
    <property type="entry name" value="POLYCYSTIN FAMILY MEMBER"/>
    <property type="match status" value="1"/>
</dbReference>
<feature type="transmembrane region" description="Helical" evidence="6">
    <location>
        <begin position="49"/>
        <end position="67"/>
    </location>
</feature>
<dbReference type="InterPro" id="IPR013122">
    <property type="entry name" value="PKD1_2_channel"/>
</dbReference>
<proteinExistence type="predicted"/>
<feature type="transmembrane region" description="Helical" evidence="6">
    <location>
        <begin position="273"/>
        <end position="291"/>
    </location>
</feature>
<keyword evidence="2 6" id="KW-0812">Transmembrane</keyword>
<feature type="compositionally biased region" description="Low complexity" evidence="5">
    <location>
        <begin position="846"/>
        <end position="861"/>
    </location>
</feature>
<dbReference type="Pfam" id="PF00240">
    <property type="entry name" value="ubiquitin"/>
    <property type="match status" value="1"/>
</dbReference>
<evidence type="ECO:0000256" key="1">
    <source>
        <dbReference type="ARBA" id="ARBA00004141"/>
    </source>
</evidence>
<comment type="subcellular location">
    <subcellularLocation>
        <location evidence="1">Membrane</location>
        <topology evidence="1">Multi-pass membrane protein</topology>
    </subcellularLocation>
</comment>
<feature type="compositionally biased region" description="Basic and acidic residues" evidence="5">
    <location>
        <begin position="1754"/>
        <end position="1765"/>
    </location>
</feature>
<dbReference type="PANTHER" id="PTHR10877:SF183">
    <property type="entry name" value="AT14535P-RELATED"/>
    <property type="match status" value="1"/>
</dbReference>
<evidence type="ECO:0000256" key="2">
    <source>
        <dbReference type="ARBA" id="ARBA00022692"/>
    </source>
</evidence>
<feature type="region of interest" description="Disordered" evidence="5">
    <location>
        <begin position="1259"/>
        <end position="1330"/>
    </location>
</feature>
<keyword evidence="3 6" id="KW-1133">Transmembrane helix</keyword>
<feature type="region of interest" description="Disordered" evidence="5">
    <location>
        <begin position="1421"/>
        <end position="1441"/>
    </location>
</feature>
<evidence type="ECO:0000256" key="3">
    <source>
        <dbReference type="ARBA" id="ARBA00022989"/>
    </source>
</evidence>
<feature type="transmembrane region" description="Helical" evidence="6">
    <location>
        <begin position="426"/>
        <end position="450"/>
    </location>
</feature>
<feature type="region of interest" description="Disordered" evidence="5">
    <location>
        <begin position="1138"/>
        <end position="1170"/>
    </location>
</feature>
<keyword evidence="4 6" id="KW-0472">Membrane</keyword>
<feature type="compositionally biased region" description="Low complexity" evidence="5">
    <location>
        <begin position="1486"/>
        <end position="1500"/>
    </location>
</feature>
<gene>
    <name evidence="8" type="ORF">PHYPSEUDO_010486</name>
</gene>
<evidence type="ECO:0000256" key="4">
    <source>
        <dbReference type="ARBA" id="ARBA00023136"/>
    </source>
</evidence>
<dbReference type="Proteomes" id="UP000694044">
    <property type="component" value="Unassembled WGS sequence"/>
</dbReference>
<feature type="region of interest" description="Disordered" evidence="5">
    <location>
        <begin position="789"/>
        <end position="861"/>
    </location>
</feature>
<feature type="transmembrane region" description="Helical" evidence="6">
    <location>
        <begin position="486"/>
        <end position="509"/>
    </location>
</feature>
<feature type="region of interest" description="Disordered" evidence="5">
    <location>
        <begin position="1006"/>
        <end position="1047"/>
    </location>
</feature>
<feature type="compositionally biased region" description="Basic and acidic residues" evidence="5">
    <location>
        <begin position="659"/>
        <end position="675"/>
    </location>
</feature>
<feature type="compositionally biased region" description="Low complexity" evidence="5">
    <location>
        <begin position="1458"/>
        <end position="1473"/>
    </location>
</feature>
<dbReference type="InterPro" id="IPR051223">
    <property type="entry name" value="Polycystin"/>
</dbReference>
<feature type="compositionally biased region" description="Low complexity" evidence="5">
    <location>
        <begin position="1423"/>
        <end position="1438"/>
    </location>
</feature>
<evidence type="ECO:0000259" key="7">
    <source>
        <dbReference type="PROSITE" id="PS50053"/>
    </source>
</evidence>
<protein>
    <recommendedName>
        <fullName evidence="7">Ubiquitin-like domain-containing protein</fullName>
    </recommendedName>
</protein>
<evidence type="ECO:0000313" key="8">
    <source>
        <dbReference type="EMBL" id="KAG7389358.1"/>
    </source>
</evidence>
<feature type="region of interest" description="Disordered" evidence="5">
    <location>
        <begin position="1456"/>
        <end position="1519"/>
    </location>
</feature>
<feature type="transmembrane region" description="Helical" evidence="6">
    <location>
        <begin position="320"/>
        <end position="341"/>
    </location>
</feature>
<feature type="region of interest" description="Disordered" evidence="5">
    <location>
        <begin position="953"/>
        <end position="980"/>
    </location>
</feature>
<dbReference type="PROSITE" id="PS50053">
    <property type="entry name" value="UBIQUITIN_2"/>
    <property type="match status" value="1"/>
</dbReference>
<reference evidence="8" key="1">
    <citation type="submission" date="2021-02" db="EMBL/GenBank/DDBJ databases">
        <authorList>
            <person name="Palmer J.M."/>
        </authorList>
    </citation>
    <scope>NUCLEOTIDE SEQUENCE</scope>
    <source>
        <strain evidence="8">SCRP734</strain>
    </source>
</reference>
<feature type="domain" description="Ubiquitin-like" evidence="7">
    <location>
        <begin position="865"/>
        <end position="940"/>
    </location>
</feature>
<dbReference type="OrthoDB" id="267397at2759"/>
<evidence type="ECO:0000313" key="9">
    <source>
        <dbReference type="Proteomes" id="UP000694044"/>
    </source>
</evidence>
<keyword evidence="9" id="KW-1185">Reference proteome</keyword>
<feature type="compositionally biased region" description="Low complexity" evidence="5">
    <location>
        <begin position="1160"/>
        <end position="1170"/>
    </location>
</feature>
<organism evidence="8 9">
    <name type="scientific">Phytophthora pseudosyringae</name>
    <dbReference type="NCBI Taxonomy" id="221518"/>
    <lineage>
        <taxon>Eukaryota</taxon>
        <taxon>Sar</taxon>
        <taxon>Stramenopiles</taxon>
        <taxon>Oomycota</taxon>
        <taxon>Peronosporomycetes</taxon>
        <taxon>Peronosporales</taxon>
        <taxon>Peronosporaceae</taxon>
        <taxon>Phytophthora</taxon>
    </lineage>
</organism>
<feature type="transmembrane region" description="Helical" evidence="6">
    <location>
        <begin position="384"/>
        <end position="405"/>
    </location>
</feature>
<feature type="region of interest" description="Disordered" evidence="5">
    <location>
        <begin position="1754"/>
        <end position="1782"/>
    </location>
</feature>
<feature type="compositionally biased region" description="Low complexity" evidence="5">
    <location>
        <begin position="953"/>
        <end position="963"/>
    </location>
</feature>
<name>A0A8T1W9D3_9STRA</name>
<accession>A0A8T1W9D3</accession>
<dbReference type="InterPro" id="IPR000626">
    <property type="entry name" value="Ubiquitin-like_dom"/>
</dbReference>
<dbReference type="GO" id="GO:0016020">
    <property type="term" value="C:membrane"/>
    <property type="evidence" value="ECO:0007669"/>
    <property type="project" value="UniProtKB-SubCell"/>
</dbReference>
<dbReference type="SMART" id="SM00213">
    <property type="entry name" value="UBQ"/>
    <property type="match status" value="1"/>
</dbReference>
<evidence type="ECO:0000256" key="5">
    <source>
        <dbReference type="SAM" id="MobiDB-lite"/>
    </source>
</evidence>
<feature type="region of interest" description="Disordered" evidence="5">
    <location>
        <begin position="659"/>
        <end position="678"/>
    </location>
</feature>
<dbReference type="Pfam" id="PF08016">
    <property type="entry name" value="PKD_channel"/>
    <property type="match status" value="1"/>
</dbReference>
<comment type="caution">
    <text evidence="8">The sequence shown here is derived from an EMBL/GenBank/DDBJ whole genome shotgun (WGS) entry which is preliminary data.</text>
</comment>